<feature type="transmembrane region" description="Helical" evidence="5">
    <location>
        <begin position="89"/>
        <end position="112"/>
    </location>
</feature>
<dbReference type="Pfam" id="PF04932">
    <property type="entry name" value="Wzy_C"/>
    <property type="match status" value="1"/>
</dbReference>
<dbReference type="InterPro" id="IPR007016">
    <property type="entry name" value="O-antigen_ligase-rel_domated"/>
</dbReference>
<feature type="domain" description="O-antigen ligase-related" evidence="6">
    <location>
        <begin position="188"/>
        <end position="330"/>
    </location>
</feature>
<keyword evidence="4 5" id="KW-0472">Membrane</keyword>
<comment type="subcellular location">
    <subcellularLocation>
        <location evidence="1">Membrane</location>
        <topology evidence="1">Multi-pass membrane protein</topology>
    </subcellularLocation>
</comment>
<feature type="transmembrane region" description="Helical" evidence="5">
    <location>
        <begin position="375"/>
        <end position="393"/>
    </location>
</feature>
<evidence type="ECO:0000256" key="2">
    <source>
        <dbReference type="ARBA" id="ARBA00022692"/>
    </source>
</evidence>
<evidence type="ECO:0000259" key="6">
    <source>
        <dbReference type="Pfam" id="PF04932"/>
    </source>
</evidence>
<feature type="transmembrane region" description="Helical" evidence="5">
    <location>
        <begin position="148"/>
        <end position="169"/>
    </location>
</feature>
<accession>A0A160TBN6</accession>
<keyword evidence="7" id="KW-0436">Ligase</keyword>
<feature type="transmembrane region" description="Helical" evidence="5">
    <location>
        <begin position="63"/>
        <end position="83"/>
    </location>
</feature>
<dbReference type="EMBL" id="CZQC01000053">
    <property type="protein sequence ID" value="CUS41815.1"/>
    <property type="molecule type" value="Genomic_DNA"/>
</dbReference>
<dbReference type="AlphaFoldDB" id="A0A160TBN6"/>
<feature type="transmembrane region" description="Helical" evidence="5">
    <location>
        <begin position="119"/>
        <end position="136"/>
    </location>
</feature>
<dbReference type="PANTHER" id="PTHR37422">
    <property type="entry name" value="TEICHURONIC ACID BIOSYNTHESIS PROTEIN TUAE"/>
    <property type="match status" value="1"/>
</dbReference>
<protein>
    <submittedName>
        <fullName evidence="7">O-antigen ligase</fullName>
    </submittedName>
</protein>
<name>A0A160TBN6_9ZZZZ</name>
<feature type="transmembrane region" description="Helical" evidence="5">
    <location>
        <begin position="348"/>
        <end position="369"/>
    </location>
</feature>
<dbReference type="InterPro" id="IPR051533">
    <property type="entry name" value="WaaL-like"/>
</dbReference>
<proteinExistence type="predicted"/>
<dbReference type="GO" id="GO:0016874">
    <property type="term" value="F:ligase activity"/>
    <property type="evidence" value="ECO:0007669"/>
    <property type="project" value="UniProtKB-KW"/>
</dbReference>
<keyword evidence="3 5" id="KW-1133">Transmembrane helix</keyword>
<keyword evidence="2 5" id="KW-0812">Transmembrane</keyword>
<gene>
    <name evidence="7" type="ORF">MGWOODY_Tha1540</name>
</gene>
<evidence type="ECO:0000256" key="3">
    <source>
        <dbReference type="ARBA" id="ARBA00022989"/>
    </source>
</evidence>
<feature type="transmembrane region" description="Helical" evidence="5">
    <location>
        <begin position="225"/>
        <end position="242"/>
    </location>
</feature>
<feature type="transmembrane region" description="Helical" evidence="5">
    <location>
        <begin position="203"/>
        <end position="220"/>
    </location>
</feature>
<evidence type="ECO:0000256" key="4">
    <source>
        <dbReference type="ARBA" id="ARBA00023136"/>
    </source>
</evidence>
<sequence length="403" mass="45647">MRAFFTENIERIYSSFMLTLLCIVFLLNHSNQNSSQSMATLLLLLSPLMIIRKPSSNSLPFGLRYFIASSLALFAYSLMIFFHHAPSEIAWTSMRGLSFYLLAPVAVYILWYKPPSMQFIFWLTFSATLFSLYPVIKEYFGHGARGATSAHPIFWGNVCLTTGVVIFILSRDKQLKLRGKNLIGLIGLAMGLTASFWSQTRGGWLSIPIVLIALALFRVVKVRELLIASIILVVIFSTSEMLQKRLLATIETSNSGFHLDTSTQRRIDMWNVSIQAFEENYALGNGLDGFSRKIKELREKNEVKFYFEHAHNEVMEVLASRGIIGLVLLISLISGLLLTYWRHRKSTYAIAGLISTGQFLIYSTSEVFFSTKFTITYFLILQSLLLIACYKVNTHKSAPNEIS</sequence>
<organism evidence="7">
    <name type="scientific">hydrothermal vent metagenome</name>
    <dbReference type="NCBI Taxonomy" id="652676"/>
    <lineage>
        <taxon>unclassified sequences</taxon>
        <taxon>metagenomes</taxon>
        <taxon>ecological metagenomes</taxon>
    </lineage>
</organism>
<evidence type="ECO:0000256" key="5">
    <source>
        <dbReference type="SAM" id="Phobius"/>
    </source>
</evidence>
<reference evidence="7" key="1">
    <citation type="submission" date="2015-10" db="EMBL/GenBank/DDBJ databases">
        <authorList>
            <person name="Gilbert D.G."/>
        </authorList>
    </citation>
    <scope>NUCLEOTIDE SEQUENCE</scope>
</reference>
<dbReference type="GO" id="GO:0016020">
    <property type="term" value="C:membrane"/>
    <property type="evidence" value="ECO:0007669"/>
    <property type="project" value="UniProtKB-SubCell"/>
</dbReference>
<feature type="transmembrane region" description="Helical" evidence="5">
    <location>
        <begin position="12"/>
        <end position="28"/>
    </location>
</feature>
<feature type="transmembrane region" description="Helical" evidence="5">
    <location>
        <begin position="181"/>
        <end position="197"/>
    </location>
</feature>
<feature type="transmembrane region" description="Helical" evidence="5">
    <location>
        <begin position="322"/>
        <end position="341"/>
    </location>
</feature>
<evidence type="ECO:0000256" key="1">
    <source>
        <dbReference type="ARBA" id="ARBA00004141"/>
    </source>
</evidence>
<feature type="transmembrane region" description="Helical" evidence="5">
    <location>
        <begin position="34"/>
        <end position="51"/>
    </location>
</feature>
<evidence type="ECO:0000313" key="7">
    <source>
        <dbReference type="EMBL" id="CUS41815.1"/>
    </source>
</evidence>
<dbReference type="PANTHER" id="PTHR37422:SF17">
    <property type="entry name" value="O-ANTIGEN LIGASE"/>
    <property type="match status" value="1"/>
</dbReference>